<dbReference type="InterPro" id="IPR005511">
    <property type="entry name" value="SMP-30"/>
</dbReference>
<dbReference type="SUPFAM" id="SSF63829">
    <property type="entry name" value="Calcium-dependent phosphotriesterase"/>
    <property type="match status" value="1"/>
</dbReference>
<organism evidence="2 3">
    <name type="scientific">Herbiconiux gentiana</name>
    <dbReference type="NCBI Taxonomy" id="2970912"/>
    <lineage>
        <taxon>Bacteria</taxon>
        <taxon>Bacillati</taxon>
        <taxon>Actinomycetota</taxon>
        <taxon>Actinomycetes</taxon>
        <taxon>Micrococcales</taxon>
        <taxon>Microbacteriaceae</taxon>
        <taxon>Herbiconiux</taxon>
    </lineage>
</organism>
<dbReference type="InterPro" id="IPR013658">
    <property type="entry name" value="SGL"/>
</dbReference>
<evidence type="ECO:0000313" key="3">
    <source>
        <dbReference type="Proteomes" id="UP001165580"/>
    </source>
</evidence>
<evidence type="ECO:0000313" key="2">
    <source>
        <dbReference type="EMBL" id="MCS5713176.1"/>
    </source>
</evidence>
<keyword evidence="3" id="KW-1185">Reference proteome</keyword>
<dbReference type="Pfam" id="PF08450">
    <property type="entry name" value="SGL"/>
    <property type="match status" value="1"/>
</dbReference>
<dbReference type="Proteomes" id="UP001165580">
    <property type="component" value="Unassembled WGS sequence"/>
</dbReference>
<accession>A0ABT2GEC0</accession>
<evidence type="ECO:0000259" key="1">
    <source>
        <dbReference type="Pfam" id="PF08450"/>
    </source>
</evidence>
<dbReference type="PANTHER" id="PTHR47572">
    <property type="entry name" value="LIPOPROTEIN-RELATED"/>
    <property type="match status" value="1"/>
</dbReference>
<reference evidence="2" key="1">
    <citation type="submission" date="2022-08" db="EMBL/GenBank/DDBJ databases">
        <authorList>
            <person name="Deng Y."/>
            <person name="Han X.-F."/>
            <person name="Zhang Y.-Q."/>
        </authorList>
    </citation>
    <scope>NUCLEOTIDE SEQUENCE</scope>
    <source>
        <strain evidence="2">CPCC 205716</strain>
    </source>
</reference>
<proteinExistence type="predicted"/>
<dbReference type="InterPro" id="IPR051262">
    <property type="entry name" value="SMP-30/CGR1_Lactonase"/>
</dbReference>
<name>A0ABT2GEC0_9MICO</name>
<dbReference type="EMBL" id="JANTEZ010000001">
    <property type="protein sequence ID" value="MCS5713176.1"/>
    <property type="molecule type" value="Genomic_DNA"/>
</dbReference>
<sequence>MTDAGGPDAPHVTVVSTGFTYPEGPCFDAAGVLYTVELAGGVVSRTIDGEREVWVRPGGSPNGAAFGADGTLYFCNNGGNWGPNASTGMIAGLGGQPALIQSVDPAGVVSTVADSCDGQPLNGPNDLVLDGFGGIWFTDPAWAPRDAAGSAPASASPPGAVRYVGADGVVTIVRDDLVFPNGIAITPEGDRLVVGETGTGDILVADLIAPGRVGDWSIYARLGEQSFPDGMCFDARGRLIVAGTGSGRLFVVGALGSVEREIPMDDRDLTNVCFGGPDFSTLFVTQAETGRVVSLAWDFPGSPLAVQPLR</sequence>
<gene>
    <name evidence="2" type="ORF">NVV95_01280</name>
</gene>
<dbReference type="Gene3D" id="2.120.10.30">
    <property type="entry name" value="TolB, C-terminal domain"/>
    <property type="match status" value="1"/>
</dbReference>
<comment type="caution">
    <text evidence="2">The sequence shown here is derived from an EMBL/GenBank/DDBJ whole genome shotgun (WGS) entry which is preliminary data.</text>
</comment>
<dbReference type="PRINTS" id="PR01790">
    <property type="entry name" value="SMP30FAMILY"/>
</dbReference>
<protein>
    <submittedName>
        <fullName evidence="2">SMP-30/gluconolactonase/LRE family protein</fullName>
    </submittedName>
</protein>
<feature type="domain" description="SMP-30/Gluconolactonase/LRE-like region" evidence="1">
    <location>
        <begin position="22"/>
        <end position="287"/>
    </location>
</feature>
<dbReference type="PANTHER" id="PTHR47572:SF5">
    <property type="entry name" value="BLR2277 PROTEIN"/>
    <property type="match status" value="1"/>
</dbReference>
<dbReference type="RefSeq" id="WP_259484725.1">
    <property type="nucleotide sequence ID" value="NZ_JANTEZ010000001.1"/>
</dbReference>
<dbReference type="InterPro" id="IPR011042">
    <property type="entry name" value="6-blade_b-propeller_TolB-like"/>
</dbReference>